<proteinExistence type="predicted"/>
<name>A0A5Q4BZ18_9PEZI</name>
<organism evidence="1 2">
    <name type="scientific">Colletotrichum shisoi</name>
    <dbReference type="NCBI Taxonomy" id="2078593"/>
    <lineage>
        <taxon>Eukaryota</taxon>
        <taxon>Fungi</taxon>
        <taxon>Dikarya</taxon>
        <taxon>Ascomycota</taxon>
        <taxon>Pezizomycotina</taxon>
        <taxon>Sordariomycetes</taxon>
        <taxon>Hypocreomycetidae</taxon>
        <taxon>Glomerellales</taxon>
        <taxon>Glomerellaceae</taxon>
        <taxon>Colletotrichum</taxon>
        <taxon>Colletotrichum destructivum species complex</taxon>
    </lineage>
</organism>
<gene>
    <name evidence="1" type="ORF">CSHISOI_03232</name>
</gene>
<dbReference type="Proteomes" id="UP000326340">
    <property type="component" value="Unassembled WGS sequence"/>
</dbReference>
<accession>A0A5Q4BZ18</accession>
<evidence type="ECO:0000313" key="2">
    <source>
        <dbReference type="Proteomes" id="UP000326340"/>
    </source>
</evidence>
<comment type="caution">
    <text evidence="1">The sequence shown here is derived from an EMBL/GenBank/DDBJ whole genome shotgun (WGS) entry which is preliminary data.</text>
</comment>
<evidence type="ECO:0000313" key="1">
    <source>
        <dbReference type="EMBL" id="TQN72335.1"/>
    </source>
</evidence>
<protein>
    <submittedName>
        <fullName evidence="1">Uncharacterized protein</fullName>
    </submittedName>
</protein>
<keyword evidence="2" id="KW-1185">Reference proteome</keyword>
<reference evidence="1 2" key="1">
    <citation type="journal article" date="2019" name="Sci. Rep.">
        <title>Colletotrichum shisoi sp. nov., an anthracnose pathogen of Perilla frutescens in Japan: molecular phylogenetic, morphological and genomic evidence.</title>
        <authorList>
            <person name="Gan P."/>
            <person name="Tsushima A."/>
            <person name="Hiroyama R."/>
            <person name="Narusaka M."/>
            <person name="Takano Y."/>
            <person name="Narusaka Y."/>
            <person name="Kawaradani M."/>
            <person name="Damm U."/>
            <person name="Shirasu K."/>
        </authorList>
    </citation>
    <scope>NUCLEOTIDE SEQUENCE [LARGE SCALE GENOMIC DNA]</scope>
    <source>
        <strain evidence="1 2">PG-2018a</strain>
    </source>
</reference>
<dbReference type="AlphaFoldDB" id="A0A5Q4BZ18"/>
<dbReference type="OrthoDB" id="5352492at2759"/>
<dbReference type="EMBL" id="PUHP01000181">
    <property type="protein sequence ID" value="TQN72335.1"/>
    <property type="molecule type" value="Genomic_DNA"/>
</dbReference>
<sequence length="188" mass="20686">MAGLPAEVAVRASVPDQSVVSQESRLFFAGSLSWNASNTRVEFAALISDSRVSLFLQPPETMTVKDVANWTVGQFSSSMRVEDRQDASMMEGSFMDVLGDIAKSIVPRQLSLAIVAGSALTPFQIDVELRLNFGARDKHVPIHGQVKWEPGHLELLGEIWHIDDQNPVPLSIHPFREAFSEISPDTTN</sequence>